<gene>
    <name evidence="8" type="ORF">ACFL27_20890</name>
</gene>
<dbReference type="InterPro" id="IPR034466">
    <property type="entry name" value="Methyltransferase_Class_B"/>
</dbReference>
<dbReference type="SFLD" id="SFLDG01082">
    <property type="entry name" value="B12-binding_domain_containing"/>
    <property type="match status" value="1"/>
</dbReference>
<evidence type="ECO:0000256" key="2">
    <source>
        <dbReference type="ARBA" id="ARBA00022691"/>
    </source>
</evidence>
<proteinExistence type="predicted"/>
<reference evidence="8 9" key="1">
    <citation type="submission" date="2024-09" db="EMBL/GenBank/DDBJ databases">
        <title>Laminarin stimulates single cell rates of sulfate reduction while oxygen inhibits transcriptomic activity in coastal marine sediment.</title>
        <authorList>
            <person name="Lindsay M."/>
            <person name="Orcutt B."/>
            <person name="Emerson D."/>
            <person name="Stepanauskas R."/>
            <person name="D'Angelo T."/>
        </authorList>
    </citation>
    <scope>NUCLEOTIDE SEQUENCE [LARGE SCALE GENOMIC DNA]</scope>
    <source>
        <strain evidence="8">SAG AM-311-K15</strain>
    </source>
</reference>
<dbReference type="SFLD" id="SFLDS00029">
    <property type="entry name" value="Radical_SAM"/>
    <property type="match status" value="1"/>
</dbReference>
<dbReference type="Gene3D" id="3.40.50.280">
    <property type="entry name" value="Cobalamin-binding domain"/>
    <property type="match status" value="1"/>
</dbReference>
<comment type="caution">
    <text evidence="8">The sequence shown here is derived from an EMBL/GenBank/DDBJ whole genome shotgun (WGS) entry which is preliminary data.</text>
</comment>
<dbReference type="PANTHER" id="PTHR43409:SF16">
    <property type="entry name" value="SLR0320 PROTEIN"/>
    <property type="match status" value="1"/>
</dbReference>
<dbReference type="PROSITE" id="PS51918">
    <property type="entry name" value="RADICAL_SAM"/>
    <property type="match status" value="1"/>
</dbReference>
<dbReference type="Pfam" id="PF02310">
    <property type="entry name" value="B12-binding"/>
    <property type="match status" value="1"/>
</dbReference>
<dbReference type="SMART" id="SM00729">
    <property type="entry name" value="Elp3"/>
    <property type="match status" value="1"/>
</dbReference>
<dbReference type="InterPro" id="IPR058240">
    <property type="entry name" value="rSAM_sf"/>
</dbReference>
<evidence type="ECO:0000256" key="4">
    <source>
        <dbReference type="ARBA" id="ARBA00023004"/>
    </source>
</evidence>
<dbReference type="InterPro" id="IPR036724">
    <property type="entry name" value="Cobalamin-bd_sf"/>
</dbReference>
<dbReference type="InterPro" id="IPR007197">
    <property type="entry name" value="rSAM"/>
</dbReference>
<dbReference type="Pfam" id="PF04055">
    <property type="entry name" value="Radical_SAM"/>
    <property type="match status" value="1"/>
</dbReference>
<dbReference type="PROSITE" id="PS51332">
    <property type="entry name" value="B12_BINDING"/>
    <property type="match status" value="1"/>
</dbReference>
<evidence type="ECO:0000256" key="3">
    <source>
        <dbReference type="ARBA" id="ARBA00022723"/>
    </source>
</evidence>
<keyword evidence="4" id="KW-0408">Iron</keyword>
<evidence type="ECO:0000259" key="6">
    <source>
        <dbReference type="PROSITE" id="PS51332"/>
    </source>
</evidence>
<keyword evidence="3" id="KW-0479">Metal-binding</keyword>
<dbReference type="SFLD" id="SFLDG01123">
    <property type="entry name" value="methyltransferase_(Class_B)"/>
    <property type="match status" value="1"/>
</dbReference>
<evidence type="ECO:0000313" key="9">
    <source>
        <dbReference type="Proteomes" id="UP001594351"/>
    </source>
</evidence>
<sequence>MKVLLIQPPIEDFYCTSIRLYPLGLCSIAAAISDLCEVAILDAAEHHKPRKLSEHPFPELKNFYQPHLRSPLSLFSKYYRFGLTDEQIKKAIAEYRPTVVGISALFSAYMALSIHMAELVKKVNADIVTIVGGLHPTLSPESVLASPDVDYVIRGEGETPMATFIENLASSKKMILSDIPGLCYQENGNNKINPPSVETDINRLPSHRLLPPKSYLMYGKSYSFFLASRGCPYRCQFCGKAPFPYRQRTLGSIEEELHVHAQRGIEVLDFEDDMLTFDVRFFHDILAMLKKFEFNICAMNGLSPSHLNAQNLKLMLEAGFHKINVSVVELSSSILKSQSRCHYGSFFELLPCLEHESVTVEVHFIIGLPRQSVDHILDLILFLAQKKVLLGPSMFYPVPGSALWSDNEVPFKYCRSSIMYPAYFSRLTIITFMRLIRFINFCKNLVDKLHQNLLLSELLGSAHLFMTPEIYHIITHLCKQKRFLVWDKKDQDFREESCVLEIMDRFFQMLKHKVIRGYKTNHQLKVDL</sequence>
<dbReference type="PANTHER" id="PTHR43409">
    <property type="entry name" value="ANAEROBIC MAGNESIUM-PROTOPORPHYRIN IX MONOMETHYL ESTER CYCLASE-RELATED"/>
    <property type="match status" value="1"/>
</dbReference>
<dbReference type="Proteomes" id="UP001594351">
    <property type="component" value="Unassembled WGS sequence"/>
</dbReference>
<evidence type="ECO:0000259" key="7">
    <source>
        <dbReference type="PROSITE" id="PS51918"/>
    </source>
</evidence>
<dbReference type="InterPro" id="IPR051198">
    <property type="entry name" value="BchE-like"/>
</dbReference>
<comment type="cofactor">
    <cofactor evidence="1">
        <name>[4Fe-4S] cluster</name>
        <dbReference type="ChEBI" id="CHEBI:49883"/>
    </cofactor>
</comment>
<dbReference type="CDD" id="cd01335">
    <property type="entry name" value="Radical_SAM"/>
    <property type="match status" value="1"/>
</dbReference>
<feature type="domain" description="Radical SAM core" evidence="7">
    <location>
        <begin position="217"/>
        <end position="443"/>
    </location>
</feature>
<evidence type="ECO:0000256" key="1">
    <source>
        <dbReference type="ARBA" id="ARBA00001966"/>
    </source>
</evidence>
<dbReference type="Gene3D" id="3.80.30.20">
    <property type="entry name" value="tm_1862 like domain"/>
    <property type="match status" value="1"/>
</dbReference>
<organism evidence="8 9">
    <name type="scientific">candidate division CSSED10-310 bacterium</name>
    <dbReference type="NCBI Taxonomy" id="2855610"/>
    <lineage>
        <taxon>Bacteria</taxon>
        <taxon>Bacteria division CSSED10-310</taxon>
    </lineage>
</organism>
<keyword evidence="9" id="KW-1185">Reference proteome</keyword>
<keyword evidence="2" id="KW-0949">S-adenosyl-L-methionine</keyword>
<dbReference type="SUPFAM" id="SSF102114">
    <property type="entry name" value="Radical SAM enzymes"/>
    <property type="match status" value="1"/>
</dbReference>
<dbReference type="SUPFAM" id="SSF52242">
    <property type="entry name" value="Cobalamin (vitamin B12)-binding domain"/>
    <property type="match status" value="1"/>
</dbReference>
<dbReference type="EMBL" id="JBHPBY010000346">
    <property type="protein sequence ID" value="MFC1852663.1"/>
    <property type="molecule type" value="Genomic_DNA"/>
</dbReference>
<accession>A0ABV6Z2L1</accession>
<name>A0ABV6Z2L1_UNCC1</name>
<evidence type="ECO:0000256" key="5">
    <source>
        <dbReference type="ARBA" id="ARBA00023014"/>
    </source>
</evidence>
<evidence type="ECO:0000313" key="8">
    <source>
        <dbReference type="EMBL" id="MFC1852663.1"/>
    </source>
</evidence>
<dbReference type="InterPro" id="IPR006158">
    <property type="entry name" value="Cobalamin-bd"/>
</dbReference>
<feature type="domain" description="B12-binding" evidence="6">
    <location>
        <begin position="1"/>
        <end position="175"/>
    </location>
</feature>
<dbReference type="CDD" id="cd02068">
    <property type="entry name" value="radical_SAM_B12_BD"/>
    <property type="match status" value="1"/>
</dbReference>
<keyword evidence="5" id="KW-0411">Iron-sulfur</keyword>
<dbReference type="InterPro" id="IPR023404">
    <property type="entry name" value="rSAM_horseshoe"/>
</dbReference>
<dbReference type="InterPro" id="IPR006638">
    <property type="entry name" value="Elp3/MiaA/NifB-like_rSAM"/>
</dbReference>
<protein>
    <submittedName>
        <fullName evidence="8">B12-binding domain-containing radical SAM protein</fullName>
    </submittedName>
</protein>